<dbReference type="Pfam" id="PF15365">
    <property type="entry name" value="PNRC"/>
    <property type="match status" value="1"/>
</dbReference>
<dbReference type="GO" id="GO:0005634">
    <property type="term" value="C:nucleus"/>
    <property type="evidence" value="ECO:0007669"/>
    <property type="project" value="UniProtKB-SubCell"/>
</dbReference>
<proteinExistence type="predicted"/>
<feature type="region of interest" description="Disordered" evidence="6">
    <location>
        <begin position="1"/>
        <end position="103"/>
    </location>
</feature>
<sequence>MTWTDAMNSSTKENRRNGRTPRNGFQRDRGTPSNQSEYVSSTLGAKRKRPRPANRRSPSTVMTSVDLNNQEIVDSRSRSPQGTAYAGAKFSESPSPDALPKPPSHWFASEIVVSDSCDHFSSHLKMLLNVHVQA</sequence>
<evidence type="ECO:0000313" key="8">
    <source>
        <dbReference type="Proteomes" id="UP001634394"/>
    </source>
</evidence>
<evidence type="ECO:0000313" key="7">
    <source>
        <dbReference type="EMBL" id="KAL3864030.1"/>
    </source>
</evidence>
<evidence type="ECO:0000256" key="6">
    <source>
        <dbReference type="SAM" id="MobiDB-lite"/>
    </source>
</evidence>
<evidence type="ECO:0000256" key="1">
    <source>
        <dbReference type="ARBA" id="ARBA00004123"/>
    </source>
</evidence>
<organism evidence="7 8">
    <name type="scientific">Sinanodonta woodiana</name>
    <name type="common">Chinese pond mussel</name>
    <name type="synonym">Anodonta woodiana</name>
    <dbReference type="NCBI Taxonomy" id="1069815"/>
    <lineage>
        <taxon>Eukaryota</taxon>
        <taxon>Metazoa</taxon>
        <taxon>Spiralia</taxon>
        <taxon>Lophotrochozoa</taxon>
        <taxon>Mollusca</taxon>
        <taxon>Bivalvia</taxon>
        <taxon>Autobranchia</taxon>
        <taxon>Heteroconchia</taxon>
        <taxon>Palaeoheterodonta</taxon>
        <taxon>Unionida</taxon>
        <taxon>Unionoidea</taxon>
        <taxon>Unionidae</taxon>
        <taxon>Unioninae</taxon>
        <taxon>Sinanodonta</taxon>
    </lineage>
</organism>
<gene>
    <name evidence="7" type="ORF">ACJMK2_005742</name>
</gene>
<keyword evidence="4" id="KW-0804">Transcription</keyword>
<evidence type="ECO:0000256" key="2">
    <source>
        <dbReference type="ARBA" id="ARBA00023015"/>
    </source>
</evidence>
<dbReference type="EMBL" id="JBJQND010000010">
    <property type="protein sequence ID" value="KAL3864030.1"/>
    <property type="molecule type" value="Genomic_DNA"/>
</dbReference>
<evidence type="ECO:0000256" key="4">
    <source>
        <dbReference type="ARBA" id="ARBA00023163"/>
    </source>
</evidence>
<dbReference type="PANTHER" id="PTHR15405">
    <property type="entry name" value="PROLINE-RICH NUCLEAR RECEPTOR COACTIVATOR"/>
    <property type="match status" value="1"/>
</dbReference>
<feature type="compositionally biased region" description="Polar residues" evidence="6">
    <location>
        <begin position="1"/>
        <end position="11"/>
    </location>
</feature>
<dbReference type="Proteomes" id="UP001634394">
    <property type="component" value="Unassembled WGS sequence"/>
</dbReference>
<dbReference type="GO" id="GO:0016071">
    <property type="term" value="P:mRNA metabolic process"/>
    <property type="evidence" value="ECO:0007669"/>
    <property type="project" value="UniProtKB-ARBA"/>
</dbReference>
<keyword evidence="8" id="KW-1185">Reference proteome</keyword>
<dbReference type="AlphaFoldDB" id="A0ABD3VRQ2"/>
<evidence type="ECO:0000256" key="3">
    <source>
        <dbReference type="ARBA" id="ARBA00023159"/>
    </source>
</evidence>
<evidence type="ECO:0000256" key="5">
    <source>
        <dbReference type="ARBA" id="ARBA00023242"/>
    </source>
</evidence>
<comment type="caution">
    <text evidence="7">The sequence shown here is derived from an EMBL/GenBank/DDBJ whole genome shotgun (WGS) entry which is preliminary data.</text>
</comment>
<reference evidence="7 8" key="1">
    <citation type="submission" date="2024-11" db="EMBL/GenBank/DDBJ databases">
        <title>Chromosome-level genome assembly of the freshwater bivalve Anodonta woodiana.</title>
        <authorList>
            <person name="Chen X."/>
        </authorList>
    </citation>
    <scope>NUCLEOTIDE SEQUENCE [LARGE SCALE GENOMIC DNA]</scope>
    <source>
        <strain evidence="7">MN2024</strain>
        <tissue evidence="7">Gills</tissue>
    </source>
</reference>
<keyword evidence="5" id="KW-0539">Nucleus</keyword>
<dbReference type="InterPro" id="IPR028322">
    <property type="entry name" value="PNRC-like_rgn"/>
</dbReference>
<feature type="compositionally biased region" description="Polar residues" evidence="6">
    <location>
        <begin position="31"/>
        <end position="43"/>
    </location>
</feature>
<protein>
    <submittedName>
        <fullName evidence="7">Uncharacterized protein</fullName>
    </submittedName>
</protein>
<feature type="compositionally biased region" description="Polar residues" evidence="6">
    <location>
        <begin position="60"/>
        <end position="82"/>
    </location>
</feature>
<accession>A0ABD3VRQ2</accession>
<dbReference type="InterPro" id="IPR026780">
    <property type="entry name" value="PNRC1/2"/>
</dbReference>
<feature type="compositionally biased region" description="Basic residues" evidence="6">
    <location>
        <begin position="45"/>
        <end position="54"/>
    </location>
</feature>
<comment type="subcellular location">
    <subcellularLocation>
        <location evidence="1">Nucleus</location>
    </subcellularLocation>
</comment>
<name>A0ABD3VRQ2_SINWO</name>
<keyword evidence="3" id="KW-0010">Activator</keyword>
<keyword evidence="2" id="KW-0805">Transcription regulation</keyword>